<dbReference type="Pfam" id="PF22656">
    <property type="entry name" value="At5g48480-like_N"/>
    <property type="match status" value="1"/>
</dbReference>
<proteinExistence type="predicted"/>
<organism evidence="2 3">
    <name type="scientific">Carnegiea gigantea</name>
    <dbReference type="NCBI Taxonomy" id="171969"/>
    <lineage>
        <taxon>Eukaryota</taxon>
        <taxon>Viridiplantae</taxon>
        <taxon>Streptophyta</taxon>
        <taxon>Embryophyta</taxon>
        <taxon>Tracheophyta</taxon>
        <taxon>Spermatophyta</taxon>
        <taxon>Magnoliopsida</taxon>
        <taxon>eudicotyledons</taxon>
        <taxon>Gunneridae</taxon>
        <taxon>Pentapetalae</taxon>
        <taxon>Caryophyllales</taxon>
        <taxon>Cactineae</taxon>
        <taxon>Cactaceae</taxon>
        <taxon>Cactoideae</taxon>
        <taxon>Echinocereeae</taxon>
        <taxon>Carnegiea</taxon>
    </lineage>
</organism>
<dbReference type="OrthoDB" id="2013034at2759"/>
<dbReference type="Pfam" id="PF22650">
    <property type="entry name" value="At5g48480-like_C"/>
    <property type="match status" value="1"/>
</dbReference>
<sequence>MADQEAQNGTENNNGAPAVVFTALKPQLVVPAPKAADAVQFYKDAFGAEEVSRNMHPKRKADQELPLVLSAELQLASSVFSVSDLADDPAQVKPDGAGIIFCLETDDVEAAVAKAEAAGAAREGDVMEVEGAGRVGKVKDPYGYVWAISSPAKKVVDVEA</sequence>
<dbReference type="InterPro" id="IPR037523">
    <property type="entry name" value="VOC_core"/>
</dbReference>
<protein>
    <recommendedName>
        <fullName evidence="1">VOC domain-containing protein</fullName>
    </recommendedName>
</protein>
<dbReference type="Proteomes" id="UP001153076">
    <property type="component" value="Unassembled WGS sequence"/>
</dbReference>
<dbReference type="Gene3D" id="3.10.180.10">
    <property type="entry name" value="2,3-Dihydroxybiphenyl 1,2-Dioxygenase, domain 1"/>
    <property type="match status" value="1"/>
</dbReference>
<reference evidence="2" key="1">
    <citation type="submission" date="2022-04" db="EMBL/GenBank/DDBJ databases">
        <title>Carnegiea gigantea Genome sequencing and assembly v2.</title>
        <authorList>
            <person name="Copetti D."/>
            <person name="Sanderson M.J."/>
            <person name="Burquez A."/>
            <person name="Wojciechowski M.F."/>
        </authorList>
    </citation>
    <scope>NUCLEOTIDE SEQUENCE</scope>
    <source>
        <strain evidence="2">SGP5-SGP5p</strain>
        <tissue evidence="2">Aerial part</tissue>
    </source>
</reference>
<keyword evidence="3" id="KW-1185">Reference proteome</keyword>
<feature type="domain" description="VOC" evidence="1">
    <location>
        <begin position="24"/>
        <end position="151"/>
    </location>
</feature>
<name>A0A9Q1KBS8_9CARY</name>
<evidence type="ECO:0000313" key="3">
    <source>
        <dbReference type="Proteomes" id="UP001153076"/>
    </source>
</evidence>
<dbReference type="InterPro" id="IPR054575">
    <property type="entry name" value="At5g48480-like_C"/>
</dbReference>
<dbReference type="PROSITE" id="PS51819">
    <property type="entry name" value="VOC"/>
    <property type="match status" value="1"/>
</dbReference>
<dbReference type="SUPFAM" id="SSF54593">
    <property type="entry name" value="Glyoxalase/Bleomycin resistance protein/Dihydroxybiphenyl dioxygenase"/>
    <property type="match status" value="1"/>
</dbReference>
<gene>
    <name evidence="2" type="ORF">Cgig2_012783</name>
</gene>
<comment type="caution">
    <text evidence="2">The sequence shown here is derived from an EMBL/GenBank/DDBJ whole genome shotgun (WGS) entry which is preliminary data.</text>
</comment>
<dbReference type="InterPro" id="IPR054576">
    <property type="entry name" value="At5g48480-like_N"/>
</dbReference>
<dbReference type="AlphaFoldDB" id="A0A9Q1KBS8"/>
<dbReference type="InterPro" id="IPR029068">
    <property type="entry name" value="Glyas_Bleomycin-R_OHBP_Dase"/>
</dbReference>
<evidence type="ECO:0000259" key="1">
    <source>
        <dbReference type="PROSITE" id="PS51819"/>
    </source>
</evidence>
<dbReference type="EMBL" id="JAKOGI010000193">
    <property type="protein sequence ID" value="KAJ8440347.1"/>
    <property type="molecule type" value="Genomic_DNA"/>
</dbReference>
<dbReference type="PANTHER" id="PTHR34109">
    <property type="entry name" value="BNAUNNG04460D PROTEIN-RELATED"/>
    <property type="match status" value="1"/>
</dbReference>
<evidence type="ECO:0000313" key="2">
    <source>
        <dbReference type="EMBL" id="KAJ8440347.1"/>
    </source>
</evidence>
<dbReference type="PANTHER" id="PTHR34109:SF1">
    <property type="entry name" value="VOC DOMAIN-CONTAINING PROTEIN"/>
    <property type="match status" value="1"/>
</dbReference>
<accession>A0A9Q1KBS8</accession>